<dbReference type="PROSITE" id="PS51888">
    <property type="entry name" value="CLIP"/>
    <property type="match status" value="1"/>
</dbReference>
<evidence type="ECO:0000256" key="6">
    <source>
        <dbReference type="ARBA" id="ARBA00023180"/>
    </source>
</evidence>
<dbReference type="OrthoDB" id="9028152at2759"/>
<dbReference type="Proteomes" id="UP000094527">
    <property type="component" value="Unassembled WGS sequence"/>
</dbReference>
<dbReference type="InterPro" id="IPR022700">
    <property type="entry name" value="CLIP"/>
</dbReference>
<keyword evidence="4 8" id="KW-0720">Serine protease</keyword>
<evidence type="ECO:0000313" key="13">
    <source>
        <dbReference type="Proteomes" id="UP000094527"/>
    </source>
</evidence>
<dbReference type="PRINTS" id="PR00722">
    <property type="entry name" value="CHYMOTRYPSIN"/>
</dbReference>
<dbReference type="EMBL" id="LJIJ01001731">
    <property type="protein sequence ID" value="ODM90952.1"/>
    <property type="molecule type" value="Genomic_DNA"/>
</dbReference>
<dbReference type="SUPFAM" id="SSF50494">
    <property type="entry name" value="Trypsin-like serine proteases"/>
    <property type="match status" value="1"/>
</dbReference>
<feature type="compositionally biased region" description="Polar residues" evidence="9">
    <location>
        <begin position="108"/>
        <end position="119"/>
    </location>
</feature>
<evidence type="ECO:0000256" key="5">
    <source>
        <dbReference type="ARBA" id="ARBA00023157"/>
    </source>
</evidence>
<dbReference type="PANTHER" id="PTHR24258:SF144">
    <property type="entry name" value="GH14088P"/>
    <property type="match status" value="1"/>
</dbReference>
<keyword evidence="8" id="KW-0964">Secreted</keyword>
<dbReference type="InterPro" id="IPR001314">
    <property type="entry name" value="Peptidase_S1A"/>
</dbReference>
<evidence type="ECO:0000256" key="1">
    <source>
        <dbReference type="ARBA" id="ARBA00022670"/>
    </source>
</evidence>
<comment type="caution">
    <text evidence="12">The sequence shown here is derived from an EMBL/GenBank/DDBJ whole genome shotgun (WGS) entry which is preliminary data.</text>
</comment>
<dbReference type="InterPro" id="IPR001254">
    <property type="entry name" value="Trypsin_dom"/>
</dbReference>
<dbReference type="OMA" id="INERYVA"/>
<feature type="chain" id="PRO_5023979328" description="CLIP domain-containing serine protease" evidence="8">
    <location>
        <begin position="27"/>
        <end position="446"/>
    </location>
</feature>
<evidence type="ECO:0000256" key="8">
    <source>
        <dbReference type="RuleBase" id="RU366078"/>
    </source>
</evidence>
<dbReference type="PROSITE" id="PS00134">
    <property type="entry name" value="TRYPSIN_HIS"/>
    <property type="match status" value="1"/>
</dbReference>
<feature type="compositionally biased region" description="Basic and acidic residues" evidence="9">
    <location>
        <begin position="129"/>
        <end position="152"/>
    </location>
</feature>
<dbReference type="Gene3D" id="3.30.1640.30">
    <property type="match status" value="1"/>
</dbReference>
<evidence type="ECO:0000256" key="3">
    <source>
        <dbReference type="ARBA" id="ARBA00022801"/>
    </source>
</evidence>
<keyword evidence="1 8" id="KW-0645">Protease</keyword>
<comment type="subcellular location">
    <subcellularLocation>
        <location evidence="8">Secreted</location>
    </subcellularLocation>
</comment>
<dbReference type="GO" id="GO:0006508">
    <property type="term" value="P:proteolysis"/>
    <property type="evidence" value="ECO:0007669"/>
    <property type="project" value="UniProtKB-KW"/>
</dbReference>
<proteinExistence type="inferred from homology"/>
<dbReference type="InterPro" id="IPR043504">
    <property type="entry name" value="Peptidase_S1_PA_chymotrypsin"/>
</dbReference>
<keyword evidence="13" id="KW-1185">Reference proteome</keyword>
<evidence type="ECO:0000313" key="12">
    <source>
        <dbReference type="EMBL" id="ODM90952.1"/>
    </source>
</evidence>
<dbReference type="Pfam" id="PF00089">
    <property type="entry name" value="Trypsin"/>
    <property type="match status" value="1"/>
</dbReference>
<name>A0A1D2MDF9_ORCCI</name>
<protein>
    <recommendedName>
        <fullName evidence="8">CLIP domain-containing serine protease</fullName>
        <ecNumber evidence="8">3.4.21.-</ecNumber>
    </recommendedName>
</protein>
<feature type="domain" description="Clip" evidence="11">
    <location>
        <begin position="29"/>
        <end position="88"/>
    </location>
</feature>
<comment type="domain">
    <text evidence="8">The clip domain consists of 35-55 residues which are 'knitted' together usually by 3 conserved disulfide bonds forming a clip-like compact structure.</text>
</comment>
<feature type="signal peptide" evidence="8">
    <location>
        <begin position="1"/>
        <end position="26"/>
    </location>
</feature>
<evidence type="ECO:0000259" key="10">
    <source>
        <dbReference type="PROSITE" id="PS50240"/>
    </source>
</evidence>
<dbReference type="InterPro" id="IPR038565">
    <property type="entry name" value="CLIP_sf"/>
</dbReference>
<dbReference type="InterPro" id="IPR009003">
    <property type="entry name" value="Peptidase_S1_PA"/>
</dbReference>
<dbReference type="SMART" id="SM00680">
    <property type="entry name" value="CLIP"/>
    <property type="match status" value="1"/>
</dbReference>
<organism evidence="12 13">
    <name type="scientific">Orchesella cincta</name>
    <name type="common">Springtail</name>
    <name type="synonym">Podura cincta</name>
    <dbReference type="NCBI Taxonomy" id="48709"/>
    <lineage>
        <taxon>Eukaryota</taxon>
        <taxon>Metazoa</taxon>
        <taxon>Ecdysozoa</taxon>
        <taxon>Arthropoda</taxon>
        <taxon>Hexapoda</taxon>
        <taxon>Collembola</taxon>
        <taxon>Entomobryomorpha</taxon>
        <taxon>Entomobryoidea</taxon>
        <taxon>Orchesellidae</taxon>
        <taxon>Orchesellinae</taxon>
        <taxon>Orchesella</taxon>
    </lineage>
</organism>
<dbReference type="Pfam" id="PF12032">
    <property type="entry name" value="CLIP"/>
    <property type="match status" value="1"/>
</dbReference>
<reference evidence="12 13" key="1">
    <citation type="journal article" date="2016" name="Genome Biol. Evol.">
        <title>Gene Family Evolution Reflects Adaptation to Soil Environmental Stressors in the Genome of the Collembolan Orchesella cincta.</title>
        <authorList>
            <person name="Faddeeva-Vakhrusheva A."/>
            <person name="Derks M.F."/>
            <person name="Anvar S.Y."/>
            <person name="Agamennone V."/>
            <person name="Suring W."/>
            <person name="Smit S."/>
            <person name="van Straalen N.M."/>
            <person name="Roelofs D."/>
        </authorList>
    </citation>
    <scope>NUCLEOTIDE SEQUENCE [LARGE SCALE GENOMIC DNA]</scope>
    <source>
        <tissue evidence="12">Mixed pool</tissue>
    </source>
</reference>
<feature type="region of interest" description="Disordered" evidence="9">
    <location>
        <begin position="107"/>
        <end position="154"/>
    </location>
</feature>
<sequence>MEKFQRYKFATWFCGVFAFLTASAVAYEDCNAFYIQGNGVENPGKCVTFPECPTLFDILKSPYKNIAEVKLLQRLTCRPDNNNPTICCAIEDIVSETNNTDYAIANKPGSSSGVANTNDGIVFEPPSGNERDKTYQVKPSVTEKPKSPEHPSFRLMPTLKECSQSAGSDRIVGGEDASILEYPFLARIGYYSFEEETIKYLCAGTVINNRYILTAAHCTQEINLDDYEPRVIRLAEKDKHCDEIYGCSSPVDIEIEKIIPHPNYSKRDKSNDIALIRVAEDIPFEKNIFIKPVCLPFVDDYGLSKEDVDTNLSQYEDTGKGEAKVAGWGKTRWTNREGSSSLLQVNLPILSQKQCQKSYQNNTRVIISEKQLCAGGERKKDSCSGDSGGGLFLLQKVPIMPKFKTAKYFQFGVVSFGPTQCGVGGLPGVYSRVSEYRNWILDQLEP</sequence>
<dbReference type="InterPro" id="IPR018114">
    <property type="entry name" value="TRYPSIN_HIS"/>
</dbReference>
<dbReference type="AlphaFoldDB" id="A0A1D2MDF9"/>
<keyword evidence="6" id="KW-0325">Glycoprotein</keyword>
<dbReference type="GO" id="GO:0004252">
    <property type="term" value="F:serine-type endopeptidase activity"/>
    <property type="evidence" value="ECO:0007669"/>
    <property type="project" value="UniProtKB-UniRule"/>
</dbReference>
<dbReference type="SMART" id="SM00020">
    <property type="entry name" value="Tryp_SPc"/>
    <property type="match status" value="1"/>
</dbReference>
<gene>
    <name evidence="12" type="ORF">Ocin01_15731</name>
</gene>
<accession>A0A1D2MDF9</accession>
<dbReference type="CDD" id="cd00190">
    <property type="entry name" value="Tryp_SPc"/>
    <property type="match status" value="1"/>
</dbReference>
<evidence type="ECO:0000256" key="9">
    <source>
        <dbReference type="SAM" id="MobiDB-lite"/>
    </source>
</evidence>
<dbReference type="STRING" id="48709.A0A1D2MDF9"/>
<comment type="similarity">
    <text evidence="7 8">Belongs to the peptidase S1 family. CLIP subfamily.</text>
</comment>
<dbReference type="PANTHER" id="PTHR24258">
    <property type="entry name" value="SERINE PROTEASE-RELATED"/>
    <property type="match status" value="1"/>
</dbReference>
<keyword evidence="5" id="KW-1015">Disulfide bond</keyword>
<dbReference type="EC" id="3.4.21.-" evidence="8"/>
<dbReference type="PROSITE" id="PS50240">
    <property type="entry name" value="TRYPSIN_DOM"/>
    <property type="match status" value="1"/>
</dbReference>
<dbReference type="Gene3D" id="2.40.10.10">
    <property type="entry name" value="Trypsin-like serine proteases"/>
    <property type="match status" value="2"/>
</dbReference>
<evidence type="ECO:0000256" key="7">
    <source>
        <dbReference type="ARBA" id="ARBA00024195"/>
    </source>
</evidence>
<keyword evidence="3 8" id="KW-0378">Hydrolase</keyword>
<evidence type="ECO:0000259" key="11">
    <source>
        <dbReference type="PROSITE" id="PS51888"/>
    </source>
</evidence>
<evidence type="ECO:0000256" key="2">
    <source>
        <dbReference type="ARBA" id="ARBA00022729"/>
    </source>
</evidence>
<evidence type="ECO:0000256" key="4">
    <source>
        <dbReference type="ARBA" id="ARBA00022825"/>
    </source>
</evidence>
<keyword evidence="2 8" id="KW-0732">Signal</keyword>
<feature type="domain" description="Peptidase S1" evidence="10">
    <location>
        <begin position="171"/>
        <end position="445"/>
    </location>
</feature>
<dbReference type="FunFam" id="2.40.10.10:FF:000028">
    <property type="entry name" value="Serine protease easter"/>
    <property type="match status" value="1"/>
</dbReference>
<dbReference type="GO" id="GO:0005576">
    <property type="term" value="C:extracellular region"/>
    <property type="evidence" value="ECO:0007669"/>
    <property type="project" value="UniProtKB-SubCell"/>
</dbReference>